<organism evidence="2 3">
    <name type="scientific">Punica granatum</name>
    <name type="common">Pomegranate</name>
    <dbReference type="NCBI Taxonomy" id="22663"/>
    <lineage>
        <taxon>Eukaryota</taxon>
        <taxon>Viridiplantae</taxon>
        <taxon>Streptophyta</taxon>
        <taxon>Embryophyta</taxon>
        <taxon>Tracheophyta</taxon>
        <taxon>Spermatophyta</taxon>
        <taxon>Magnoliopsida</taxon>
        <taxon>eudicotyledons</taxon>
        <taxon>Gunneridae</taxon>
        <taxon>Pentapetalae</taxon>
        <taxon>rosids</taxon>
        <taxon>malvids</taxon>
        <taxon>Myrtales</taxon>
        <taxon>Lythraceae</taxon>
        <taxon>Punica</taxon>
    </lineage>
</organism>
<accession>A0A2I0HWM6</accession>
<protein>
    <submittedName>
        <fullName evidence="2">Uncharacterized protein</fullName>
    </submittedName>
</protein>
<keyword evidence="3" id="KW-1185">Reference proteome</keyword>
<dbReference type="Proteomes" id="UP000233551">
    <property type="component" value="Unassembled WGS sequence"/>
</dbReference>
<dbReference type="EMBL" id="PGOL01005017">
    <property type="protein sequence ID" value="PKI36107.1"/>
    <property type="molecule type" value="Genomic_DNA"/>
</dbReference>
<dbReference type="AlphaFoldDB" id="A0A2I0HWM6"/>
<keyword evidence="1" id="KW-0472">Membrane</keyword>
<keyword evidence="1" id="KW-1133">Transmembrane helix</keyword>
<proteinExistence type="predicted"/>
<sequence>MAINSYHLSVSSVFIYFVYFVMVQARIHRTRFTRGPIPQPSITGSNVPHILNARNPSAEWDLASNHRFDPSSIKAEDDLGPNGRNEVRQSLGRLTPTVISRTIRSSKIRRFDRTQLRISRARVALISVSVFPTLW</sequence>
<gene>
    <name evidence="2" type="ORF">CRG98_043499</name>
</gene>
<keyword evidence="1" id="KW-0812">Transmembrane</keyword>
<evidence type="ECO:0000313" key="3">
    <source>
        <dbReference type="Proteomes" id="UP000233551"/>
    </source>
</evidence>
<evidence type="ECO:0000313" key="2">
    <source>
        <dbReference type="EMBL" id="PKI36107.1"/>
    </source>
</evidence>
<name>A0A2I0HWM6_PUNGR</name>
<feature type="transmembrane region" description="Helical" evidence="1">
    <location>
        <begin position="6"/>
        <end position="25"/>
    </location>
</feature>
<evidence type="ECO:0000256" key="1">
    <source>
        <dbReference type="SAM" id="Phobius"/>
    </source>
</evidence>
<comment type="caution">
    <text evidence="2">The sequence shown here is derived from an EMBL/GenBank/DDBJ whole genome shotgun (WGS) entry which is preliminary data.</text>
</comment>
<reference evidence="2 3" key="1">
    <citation type="submission" date="2017-11" db="EMBL/GenBank/DDBJ databases">
        <title>De-novo sequencing of pomegranate (Punica granatum L.) genome.</title>
        <authorList>
            <person name="Akparov Z."/>
            <person name="Amiraslanov A."/>
            <person name="Hajiyeva S."/>
            <person name="Abbasov M."/>
            <person name="Kaur K."/>
            <person name="Hamwieh A."/>
            <person name="Solovyev V."/>
            <person name="Salamov A."/>
            <person name="Braich B."/>
            <person name="Kosarev P."/>
            <person name="Mahmoud A."/>
            <person name="Hajiyev E."/>
            <person name="Babayeva S."/>
            <person name="Izzatullayeva V."/>
            <person name="Mammadov A."/>
            <person name="Mammadov A."/>
            <person name="Sharifova S."/>
            <person name="Ojaghi J."/>
            <person name="Eynullazada K."/>
            <person name="Bayramov B."/>
            <person name="Abdulazimova A."/>
            <person name="Shahmuradov I."/>
        </authorList>
    </citation>
    <scope>NUCLEOTIDE SEQUENCE [LARGE SCALE GENOMIC DNA]</scope>
    <source>
        <strain evidence="3">cv. AG2017</strain>
        <tissue evidence="2">Leaf</tissue>
    </source>
</reference>